<dbReference type="GO" id="GO:0005506">
    <property type="term" value="F:iron ion binding"/>
    <property type="evidence" value="ECO:0007669"/>
    <property type="project" value="InterPro"/>
</dbReference>
<dbReference type="InterPro" id="IPR001128">
    <property type="entry name" value="Cyt_P450"/>
</dbReference>
<keyword evidence="5 9" id="KW-0560">Oxidoreductase</keyword>
<accession>A0A1I8M9D6</accession>
<comment type="similarity">
    <text evidence="2 9">Belongs to the cytochrome P450 family.</text>
</comment>
<dbReference type="GO" id="GO:0016705">
    <property type="term" value="F:oxidoreductase activity, acting on paired donors, with incorporation or reduction of molecular oxygen"/>
    <property type="evidence" value="ECO:0007669"/>
    <property type="project" value="InterPro"/>
</dbReference>
<dbReference type="AlphaFoldDB" id="A0A1I8M9D6"/>
<protein>
    <submittedName>
        <fullName evidence="10">Uncharacterized protein</fullName>
    </submittedName>
</protein>
<evidence type="ECO:0000256" key="3">
    <source>
        <dbReference type="ARBA" id="ARBA00022617"/>
    </source>
</evidence>
<dbReference type="EnsemblMetazoa" id="MDOA002577-RA">
    <property type="protein sequence ID" value="MDOA002577-PA"/>
    <property type="gene ID" value="MDOA002577"/>
</dbReference>
<dbReference type="Gene3D" id="1.10.630.10">
    <property type="entry name" value="Cytochrome P450"/>
    <property type="match status" value="1"/>
</dbReference>
<dbReference type="GO" id="GO:0020037">
    <property type="term" value="F:heme binding"/>
    <property type="evidence" value="ECO:0007669"/>
    <property type="project" value="InterPro"/>
</dbReference>
<evidence type="ECO:0000256" key="5">
    <source>
        <dbReference type="ARBA" id="ARBA00023002"/>
    </source>
</evidence>
<dbReference type="PRINTS" id="PR00463">
    <property type="entry name" value="EP450I"/>
</dbReference>
<proteinExistence type="inferred from homology"/>
<dbReference type="InterPro" id="IPR036396">
    <property type="entry name" value="Cyt_P450_sf"/>
</dbReference>
<organism evidence="10">
    <name type="scientific">Musca domestica</name>
    <name type="common">House fly</name>
    <dbReference type="NCBI Taxonomy" id="7370"/>
    <lineage>
        <taxon>Eukaryota</taxon>
        <taxon>Metazoa</taxon>
        <taxon>Ecdysozoa</taxon>
        <taxon>Arthropoda</taxon>
        <taxon>Hexapoda</taxon>
        <taxon>Insecta</taxon>
        <taxon>Pterygota</taxon>
        <taxon>Neoptera</taxon>
        <taxon>Endopterygota</taxon>
        <taxon>Diptera</taxon>
        <taxon>Brachycera</taxon>
        <taxon>Muscomorpha</taxon>
        <taxon>Muscoidea</taxon>
        <taxon>Muscidae</taxon>
        <taxon>Musca</taxon>
    </lineage>
</organism>
<keyword evidence="4 8" id="KW-0479">Metal-binding</keyword>
<dbReference type="VEuPathDB" id="VectorBase:MDOA002577"/>
<sequence length="566" mass="65014">MSADSVIFENAKNVPDIGVSSATISSSNPLWTALMGLAIISILFEIWLRSTREYKLTAKMPTPPRLPILGHAHRALYLSNAEIMAQAKKYIHTPGAVIRAFLGPIVVVGLWNPIDIEIVLSSSTHLEKSYEYKYFKPWFGDGLLISKGHHWQHHRRMIAPTFHQSILKSFIPTFVKHSKSVVQRMALEAGKEFDAHKYMSQVTVEILLSTVMGVKKLPEPNKCLEYANAVLDMCDIIHKRQLKFYYRLDATFRFSSLHDKARRMLNTILNMTRQVVEERQKNFSADSRAIFENEAEAAKRKRENVRAEGLRDDLDDIDEDDVDEFEEGAKKRLALLDAMMEMSRNLEIEWTEKDIIDEVNTIMFEGHDTTSAASSFVLCILGIYQDMQEKVLAEQRAIFGDDLMRDCTFADTLEMKYLERVIMETLRLYPPVPLIARRAEHDIKLASGPYSIPKGTTIVIIQYAVHRDPKSFPNPEKFDPDNFLPERMAKRHYYSFIPFSAGPRSCVGRKFAILKLKVLLSTILRNFVVKCNQQEKDFRMQGDIILKMEKGFNIMLEPRAEAKKVI</sequence>
<dbReference type="SUPFAM" id="SSF48264">
    <property type="entry name" value="Cytochrome P450"/>
    <property type="match status" value="1"/>
</dbReference>
<dbReference type="eggNOG" id="KOG0157">
    <property type="taxonomic scope" value="Eukaryota"/>
</dbReference>
<dbReference type="PROSITE" id="PS00086">
    <property type="entry name" value="CYTOCHROME_P450"/>
    <property type="match status" value="1"/>
</dbReference>
<evidence type="ECO:0000256" key="1">
    <source>
        <dbReference type="ARBA" id="ARBA00001971"/>
    </source>
</evidence>
<dbReference type="InterPro" id="IPR050196">
    <property type="entry name" value="Cytochrome_P450_Monoox"/>
</dbReference>
<dbReference type="InterPro" id="IPR017972">
    <property type="entry name" value="Cyt_P450_CS"/>
</dbReference>
<comment type="cofactor">
    <cofactor evidence="1 8">
        <name>heme</name>
        <dbReference type="ChEBI" id="CHEBI:30413"/>
    </cofactor>
</comment>
<evidence type="ECO:0000256" key="4">
    <source>
        <dbReference type="ARBA" id="ARBA00022723"/>
    </source>
</evidence>
<dbReference type="InterPro" id="IPR002401">
    <property type="entry name" value="Cyt_P450_E_grp-I"/>
</dbReference>
<dbReference type="PRINTS" id="PR00385">
    <property type="entry name" value="P450"/>
</dbReference>
<name>A0A1I8M9D6_MUSDO</name>
<keyword evidence="3 8" id="KW-0349">Heme</keyword>
<dbReference type="CDD" id="cd20628">
    <property type="entry name" value="CYP4"/>
    <property type="match status" value="1"/>
</dbReference>
<keyword evidence="6 8" id="KW-0408">Iron</keyword>
<dbReference type="GO" id="GO:0004497">
    <property type="term" value="F:monooxygenase activity"/>
    <property type="evidence" value="ECO:0007669"/>
    <property type="project" value="UniProtKB-KW"/>
</dbReference>
<feature type="binding site" description="axial binding residue" evidence="8">
    <location>
        <position position="506"/>
    </location>
    <ligand>
        <name>heme</name>
        <dbReference type="ChEBI" id="CHEBI:30413"/>
    </ligand>
    <ligandPart>
        <name>Fe</name>
        <dbReference type="ChEBI" id="CHEBI:18248"/>
    </ligandPart>
</feature>
<evidence type="ECO:0000256" key="7">
    <source>
        <dbReference type="ARBA" id="ARBA00023033"/>
    </source>
</evidence>
<evidence type="ECO:0000256" key="2">
    <source>
        <dbReference type="ARBA" id="ARBA00010617"/>
    </source>
</evidence>
<dbReference type="PANTHER" id="PTHR24291">
    <property type="entry name" value="CYTOCHROME P450 FAMILY 4"/>
    <property type="match status" value="1"/>
</dbReference>
<dbReference type="VEuPathDB" id="VectorBase:MDOMA2_009775"/>
<evidence type="ECO:0000256" key="6">
    <source>
        <dbReference type="ARBA" id="ARBA00023004"/>
    </source>
</evidence>
<dbReference type="PANTHER" id="PTHR24291:SF106">
    <property type="entry name" value="CYTOCHROME P450 4G1-RELATED"/>
    <property type="match status" value="1"/>
</dbReference>
<reference evidence="10" key="1">
    <citation type="submission" date="2020-05" db="UniProtKB">
        <authorList>
            <consortium name="EnsemblMetazoa"/>
        </authorList>
    </citation>
    <scope>IDENTIFICATION</scope>
    <source>
        <strain evidence="10">Aabys</strain>
    </source>
</reference>
<evidence type="ECO:0000256" key="8">
    <source>
        <dbReference type="PIRSR" id="PIRSR602401-1"/>
    </source>
</evidence>
<dbReference type="Pfam" id="PF00067">
    <property type="entry name" value="p450"/>
    <property type="match status" value="1"/>
</dbReference>
<evidence type="ECO:0000256" key="9">
    <source>
        <dbReference type="RuleBase" id="RU000461"/>
    </source>
</evidence>
<keyword evidence="7 9" id="KW-0503">Monooxygenase</keyword>
<evidence type="ECO:0000313" key="10">
    <source>
        <dbReference type="EnsemblMetazoa" id="MDOA002577-PA"/>
    </source>
</evidence>